<evidence type="ECO:0000256" key="1">
    <source>
        <dbReference type="SAM" id="MobiDB-lite"/>
    </source>
</evidence>
<keyword evidence="4" id="KW-1185">Reference proteome</keyword>
<keyword evidence="2" id="KW-0812">Transmembrane</keyword>
<feature type="region of interest" description="Disordered" evidence="1">
    <location>
        <begin position="77"/>
        <end position="116"/>
    </location>
</feature>
<organism evidence="3 4">
    <name type="scientific">Shewanella polaris</name>
    <dbReference type="NCBI Taxonomy" id="2588449"/>
    <lineage>
        <taxon>Bacteria</taxon>
        <taxon>Pseudomonadati</taxon>
        <taxon>Pseudomonadota</taxon>
        <taxon>Gammaproteobacteria</taxon>
        <taxon>Alteromonadales</taxon>
        <taxon>Shewanellaceae</taxon>
        <taxon>Shewanella</taxon>
    </lineage>
</organism>
<dbReference type="Proteomes" id="UP000319809">
    <property type="component" value="Chromosome"/>
</dbReference>
<feature type="compositionally biased region" description="Polar residues" evidence="1">
    <location>
        <begin position="80"/>
        <end position="99"/>
    </location>
</feature>
<protein>
    <submittedName>
        <fullName evidence="3">Cbb3-type cytochrome oxidase assembly protein CcoS</fullName>
    </submittedName>
</protein>
<dbReference type="EMBL" id="CP041036">
    <property type="protein sequence ID" value="QDE31252.1"/>
    <property type="molecule type" value="Genomic_DNA"/>
</dbReference>
<keyword evidence="2" id="KW-1133">Transmembrane helix</keyword>
<evidence type="ECO:0000313" key="4">
    <source>
        <dbReference type="Proteomes" id="UP000319809"/>
    </source>
</evidence>
<dbReference type="PANTHER" id="PTHR41532:SF1">
    <property type="entry name" value="FIXS PROTEIN"/>
    <property type="match status" value="1"/>
</dbReference>
<feature type="transmembrane region" description="Helical" evidence="2">
    <location>
        <begin position="6"/>
        <end position="26"/>
    </location>
</feature>
<keyword evidence="2" id="KW-0472">Membrane</keyword>
<gene>
    <name evidence="3" type="primary">ccoS</name>
    <name evidence="3" type="ORF">FH971_09840</name>
</gene>
<dbReference type="PANTHER" id="PTHR41532">
    <property type="entry name" value="FIXS PROTEIN"/>
    <property type="match status" value="1"/>
</dbReference>
<dbReference type="NCBIfam" id="TIGR00847">
    <property type="entry name" value="ccoS"/>
    <property type="match status" value="1"/>
</dbReference>
<name>A0A4Y5YER5_9GAMM</name>
<dbReference type="Pfam" id="PF03597">
    <property type="entry name" value="FixS"/>
    <property type="match status" value="1"/>
</dbReference>
<evidence type="ECO:0000256" key="2">
    <source>
        <dbReference type="SAM" id="Phobius"/>
    </source>
</evidence>
<proteinExistence type="predicted"/>
<reference evidence="3 4" key="1">
    <citation type="submission" date="2019-06" db="EMBL/GenBank/DDBJ databases">
        <title>The genome of Shewanella sp. SM1901.</title>
        <authorList>
            <person name="Cha Q."/>
        </authorList>
    </citation>
    <scope>NUCLEOTIDE SEQUENCE [LARGE SCALE GENOMIC DNA]</scope>
    <source>
        <strain evidence="3 4">SM1901</strain>
    </source>
</reference>
<evidence type="ECO:0000313" key="3">
    <source>
        <dbReference type="EMBL" id="QDE31252.1"/>
    </source>
</evidence>
<dbReference type="KEGG" id="spol:FH971_09840"/>
<feature type="compositionally biased region" description="Polar residues" evidence="1">
    <location>
        <begin position="107"/>
        <end position="116"/>
    </location>
</feature>
<accession>A0A4Y5YER5</accession>
<dbReference type="AlphaFoldDB" id="A0A4Y5YER5"/>
<sequence>MSIIYVLIPIAMLFVIIAVSIFFWAVKSEQFDDLDRQSVSILFDEDDTIANNNASASANTNSNVDDDSSINSSAIKHSLSDSSTSDIFTSENDVTSSPIDRNVKPVGSTTTHIKAE</sequence>
<dbReference type="InterPro" id="IPR004714">
    <property type="entry name" value="Cyt_oxidase_maturation_cbb3"/>
</dbReference>